<dbReference type="AlphaFoldDB" id="A0A8J9VK26"/>
<reference evidence="3" key="1">
    <citation type="submission" date="2022-01" db="EMBL/GenBank/DDBJ databases">
        <authorList>
            <person name="Braso-Vives M."/>
        </authorList>
    </citation>
    <scope>NUCLEOTIDE SEQUENCE</scope>
</reference>
<protein>
    <submittedName>
        <fullName evidence="3">Hypp6203 protein</fullName>
    </submittedName>
</protein>
<gene>
    <name evidence="3" type="primary">Hypp6203</name>
    <name evidence="3" type="ORF">BLAG_LOCUS4735</name>
</gene>
<evidence type="ECO:0000313" key="3">
    <source>
        <dbReference type="EMBL" id="CAH1240920.1"/>
    </source>
</evidence>
<feature type="region of interest" description="Disordered" evidence="2">
    <location>
        <begin position="154"/>
        <end position="198"/>
    </location>
</feature>
<feature type="coiled-coil region" evidence="1">
    <location>
        <begin position="201"/>
        <end position="246"/>
    </location>
</feature>
<feature type="compositionally biased region" description="Polar residues" evidence="2">
    <location>
        <begin position="46"/>
        <end position="64"/>
    </location>
</feature>
<keyword evidence="1" id="KW-0175">Coiled coil</keyword>
<name>A0A8J9VK26_BRALA</name>
<evidence type="ECO:0000256" key="1">
    <source>
        <dbReference type="SAM" id="Coils"/>
    </source>
</evidence>
<evidence type="ECO:0000256" key="2">
    <source>
        <dbReference type="SAM" id="MobiDB-lite"/>
    </source>
</evidence>
<feature type="region of interest" description="Disordered" evidence="2">
    <location>
        <begin position="42"/>
        <end position="77"/>
    </location>
</feature>
<accession>A0A8J9VK26</accession>
<keyword evidence="4" id="KW-1185">Reference proteome</keyword>
<proteinExistence type="predicted"/>
<dbReference type="EMBL" id="OV696696">
    <property type="protein sequence ID" value="CAH1240920.1"/>
    <property type="molecule type" value="Genomic_DNA"/>
</dbReference>
<organism evidence="3 4">
    <name type="scientific">Branchiostoma lanceolatum</name>
    <name type="common">Common lancelet</name>
    <name type="synonym">Amphioxus lanceolatum</name>
    <dbReference type="NCBI Taxonomy" id="7740"/>
    <lineage>
        <taxon>Eukaryota</taxon>
        <taxon>Metazoa</taxon>
        <taxon>Chordata</taxon>
        <taxon>Cephalochordata</taxon>
        <taxon>Leptocardii</taxon>
        <taxon>Amphioxiformes</taxon>
        <taxon>Branchiostomatidae</taxon>
        <taxon>Branchiostoma</taxon>
    </lineage>
</organism>
<evidence type="ECO:0000313" key="4">
    <source>
        <dbReference type="Proteomes" id="UP000838412"/>
    </source>
</evidence>
<sequence length="370" mass="40955">MTVPGLRPGASLTTRPRSSPTLYLHVSSSVASGLANVYGVAHSHSEGTPTSATPPSVSFSNHNIATPAAPASSSRRDIRECKVPDKNWKGIQDEPVDKAAGNIVVEVMFINMAGDTPAAVETVMRLFSAPRRTGHKPTPCWRTLLRWHCMARERSNQGAAGVKATVTGKNTDAESEQENESETESESEQPDEGDKDKDAKIKKLEADVQTMRDQLASSKASYSEKERELKAVLDQLEEEKATSANLRYETEQSGEEQKDMLLELEGFRESPLYKVNDFVVVRGNANDGDDTVPWFAKVVAVNQSKRRLTLRWHVPNEEGVYTRETKGGKDLKDDSARFDDIVSTVQMSKDMKLPVEEFEKAWEALKQATE</sequence>
<feature type="compositionally biased region" description="Acidic residues" evidence="2">
    <location>
        <begin position="173"/>
        <end position="191"/>
    </location>
</feature>
<dbReference type="OrthoDB" id="6137781at2759"/>
<dbReference type="Proteomes" id="UP000838412">
    <property type="component" value="Chromosome 11"/>
</dbReference>